<name>A0A936NAZ0_9ACTN</name>
<comment type="caution">
    <text evidence="1">The sequence shown here is derived from an EMBL/GenBank/DDBJ whole genome shotgun (WGS) entry which is preliminary data.</text>
</comment>
<dbReference type="EMBL" id="JADJZA010000001">
    <property type="protein sequence ID" value="MBK9295761.1"/>
    <property type="molecule type" value="Genomic_DNA"/>
</dbReference>
<proteinExistence type="predicted"/>
<dbReference type="AlphaFoldDB" id="A0A936NAZ0"/>
<gene>
    <name evidence="1" type="ORF">IPN02_02565</name>
</gene>
<dbReference type="Proteomes" id="UP000727993">
    <property type="component" value="Unassembled WGS sequence"/>
</dbReference>
<evidence type="ECO:0000313" key="2">
    <source>
        <dbReference type="Proteomes" id="UP000727993"/>
    </source>
</evidence>
<sequence>MSDEPCEASMTGHPSAVWRNVLPTQMYPSGIKFRFDVFMPASDDLKHSCVDSHKIELQDFVDLWGTRNRTTVGVAHFHVSDVLDAAELEGVTMDVVDDSSCDGVDDGFHCFIDFRRVEHKPRRRAVAQRLHLKSEYVAASPATIE</sequence>
<organism evidence="1 2">
    <name type="scientific">Candidatus Neomicrothrix subdominans</name>
    <dbReference type="NCBI Taxonomy" id="2954438"/>
    <lineage>
        <taxon>Bacteria</taxon>
        <taxon>Bacillati</taxon>
        <taxon>Actinomycetota</taxon>
        <taxon>Acidimicrobiia</taxon>
        <taxon>Acidimicrobiales</taxon>
        <taxon>Microthrixaceae</taxon>
        <taxon>Candidatus Neomicrothrix</taxon>
    </lineage>
</organism>
<reference evidence="1 2" key="1">
    <citation type="submission" date="2020-10" db="EMBL/GenBank/DDBJ databases">
        <title>Connecting structure to function with the recovery of over 1000 high-quality activated sludge metagenome-assembled genomes encoding full-length rRNA genes using long-read sequencing.</title>
        <authorList>
            <person name="Singleton C.M."/>
            <person name="Petriglieri F."/>
            <person name="Kristensen J.M."/>
            <person name="Kirkegaard R.H."/>
            <person name="Michaelsen T.Y."/>
            <person name="Andersen M.H."/>
            <person name="Karst S.M."/>
            <person name="Dueholm M.S."/>
            <person name="Nielsen P.H."/>
            <person name="Albertsen M."/>
        </authorList>
    </citation>
    <scope>NUCLEOTIDE SEQUENCE [LARGE SCALE GENOMIC DNA]</scope>
    <source>
        <strain evidence="1">Lyne_18-Q3-R50-59_MAXAC.006</strain>
    </source>
</reference>
<protein>
    <submittedName>
        <fullName evidence="1">Uncharacterized protein</fullName>
    </submittedName>
</protein>
<evidence type="ECO:0000313" key="1">
    <source>
        <dbReference type="EMBL" id="MBK9295761.1"/>
    </source>
</evidence>
<accession>A0A936NAZ0</accession>